<name>A0A0S7BI78_9CHLR</name>
<gene>
    <name evidence="2" type="ORF">ATC1_1358</name>
</gene>
<dbReference type="InterPro" id="IPR050256">
    <property type="entry name" value="Glycosyltransferase_2"/>
</dbReference>
<dbReference type="PANTHER" id="PTHR48090">
    <property type="entry name" value="UNDECAPRENYL-PHOSPHATE 4-DEOXY-4-FORMAMIDO-L-ARABINOSE TRANSFERASE-RELATED"/>
    <property type="match status" value="1"/>
</dbReference>
<dbReference type="InterPro" id="IPR001173">
    <property type="entry name" value="Glyco_trans_2-like"/>
</dbReference>
<dbReference type="Gene3D" id="3.90.550.10">
    <property type="entry name" value="Spore Coat Polysaccharide Biosynthesis Protein SpsA, Chain A"/>
    <property type="match status" value="1"/>
</dbReference>
<sequence length="277" mass="31764">MLMIHYNNTFYPIDLLSKLIFRITGSPRMTFSVLFFSIILTATLKVERLLMDLTVIIPVLNEEKTLKEIISRVKATNLASEILVVDDGSTDGTKEILKGYASDPLVRVITSEKNEGKGAAVRKGIQHARCEYAIIQDADLEYDPNCYPKLIKPIEDGVADVVYGSRFLGGARRPILFWNMVANRLLTFLTNILYNNILSDMETGYKLFKVSMIRDIPLHAHSFDFEPEFTAKVLKRGFRLYEVPIEFTPRYYTEGKKIKARDGFIAVWTLIKYRFID</sequence>
<keyword evidence="3" id="KW-1185">Reference proteome</keyword>
<dbReference type="InterPro" id="IPR029044">
    <property type="entry name" value="Nucleotide-diphossugar_trans"/>
</dbReference>
<keyword evidence="2" id="KW-0808">Transferase</keyword>
<dbReference type="Pfam" id="PF00535">
    <property type="entry name" value="Glycos_transf_2"/>
    <property type="match status" value="1"/>
</dbReference>
<dbReference type="AlphaFoldDB" id="A0A0S7BI78"/>
<proteinExistence type="predicted"/>
<protein>
    <submittedName>
        <fullName evidence="2">Glycosyltransferase</fullName>
    </submittedName>
</protein>
<dbReference type="CDD" id="cd04179">
    <property type="entry name" value="DPM_DPG-synthase_like"/>
    <property type="match status" value="1"/>
</dbReference>
<evidence type="ECO:0000313" key="3">
    <source>
        <dbReference type="Proteomes" id="UP000053370"/>
    </source>
</evidence>
<dbReference type="GO" id="GO:0016740">
    <property type="term" value="F:transferase activity"/>
    <property type="evidence" value="ECO:0007669"/>
    <property type="project" value="UniProtKB-KW"/>
</dbReference>
<evidence type="ECO:0000259" key="1">
    <source>
        <dbReference type="Pfam" id="PF00535"/>
    </source>
</evidence>
<dbReference type="Proteomes" id="UP000053370">
    <property type="component" value="Unassembled WGS sequence"/>
</dbReference>
<organism evidence="2">
    <name type="scientific">Flexilinea flocculi</name>
    <dbReference type="NCBI Taxonomy" id="1678840"/>
    <lineage>
        <taxon>Bacteria</taxon>
        <taxon>Bacillati</taxon>
        <taxon>Chloroflexota</taxon>
        <taxon>Anaerolineae</taxon>
        <taxon>Anaerolineales</taxon>
        <taxon>Anaerolineaceae</taxon>
        <taxon>Flexilinea</taxon>
    </lineage>
</organism>
<dbReference type="PANTHER" id="PTHR48090:SF7">
    <property type="entry name" value="RFBJ PROTEIN"/>
    <property type="match status" value="1"/>
</dbReference>
<feature type="domain" description="Glycosyltransferase 2-like" evidence="1">
    <location>
        <begin position="54"/>
        <end position="215"/>
    </location>
</feature>
<evidence type="ECO:0000313" key="2">
    <source>
        <dbReference type="EMBL" id="GAP40093.1"/>
    </source>
</evidence>
<accession>A0A0S7BI78</accession>
<dbReference type="EMBL" id="DF968181">
    <property type="protein sequence ID" value="GAP40093.1"/>
    <property type="molecule type" value="Genomic_DNA"/>
</dbReference>
<reference evidence="2" key="1">
    <citation type="journal article" date="2015" name="Genome Announc.">
        <title>Draft Genome Sequence of Anaerolineae Strain TC1, a Novel Isolate from a Methanogenic Wastewater Treatment System.</title>
        <authorList>
            <person name="Matsuura N."/>
            <person name="Tourlousse D.M."/>
            <person name="Sun L."/>
            <person name="Toyonaga M."/>
            <person name="Kuroda K."/>
            <person name="Ohashi A."/>
            <person name="Cruz R."/>
            <person name="Yamaguchi T."/>
            <person name="Sekiguchi Y."/>
        </authorList>
    </citation>
    <scope>NUCLEOTIDE SEQUENCE [LARGE SCALE GENOMIC DNA]</scope>
    <source>
        <strain evidence="2">TC1</strain>
    </source>
</reference>
<dbReference type="SUPFAM" id="SSF53448">
    <property type="entry name" value="Nucleotide-diphospho-sugar transferases"/>
    <property type="match status" value="1"/>
</dbReference>